<feature type="domain" description="Insertion element IS402-like" evidence="3">
    <location>
        <begin position="6"/>
        <end position="76"/>
    </location>
</feature>
<dbReference type="EMBL" id="JBDIZK010000019">
    <property type="protein sequence ID" value="MEN3749878.1"/>
    <property type="molecule type" value="Genomic_DNA"/>
</dbReference>
<keyword evidence="1" id="KW-1133">Transmembrane helix</keyword>
<dbReference type="Proteomes" id="UP001427805">
    <property type="component" value="Unassembled WGS sequence"/>
</dbReference>
<protein>
    <submittedName>
        <fullName evidence="5">IS5 family transposase</fullName>
    </submittedName>
</protein>
<evidence type="ECO:0000313" key="4">
    <source>
        <dbReference type="EMBL" id="MEN3747684.1"/>
    </source>
</evidence>
<organism evidence="5 6">
    <name type="scientific">Sphingomonas rustica</name>
    <dbReference type="NCBI Taxonomy" id="3103142"/>
    <lineage>
        <taxon>Bacteria</taxon>
        <taxon>Pseudomonadati</taxon>
        <taxon>Pseudomonadota</taxon>
        <taxon>Alphaproteobacteria</taxon>
        <taxon>Sphingomonadales</taxon>
        <taxon>Sphingomonadaceae</taxon>
        <taxon>Sphingomonas</taxon>
    </lineage>
</organism>
<feature type="domain" description="Transposase IS4-like" evidence="2">
    <location>
        <begin position="90"/>
        <end position="246"/>
    </location>
</feature>
<keyword evidence="1" id="KW-0472">Membrane</keyword>
<dbReference type="InterPro" id="IPR002559">
    <property type="entry name" value="Transposase_11"/>
</dbReference>
<dbReference type="PANTHER" id="PTHR30007:SF1">
    <property type="entry name" value="BLR1914 PROTEIN"/>
    <property type="match status" value="1"/>
</dbReference>
<name>A0ABV0BFK5_9SPHN</name>
<keyword evidence="6" id="KW-1185">Reference proteome</keyword>
<gene>
    <name evidence="4" type="ORF">TPR58_10930</name>
    <name evidence="5" type="ORF">TPR58_22085</name>
</gene>
<accession>A0ABV0BFK5</accession>
<evidence type="ECO:0000259" key="3">
    <source>
        <dbReference type="Pfam" id="PF13340"/>
    </source>
</evidence>
<dbReference type="Pfam" id="PF13340">
    <property type="entry name" value="DUF4096"/>
    <property type="match status" value="1"/>
</dbReference>
<sequence length="250" mass="28046">MALFWLSDRAWAAIEPHLPKNQPGARRVDDRRVISGIVHVLKVGCRWCDCPADYGPSTTIYNRFNRWSRRGFWLKLLDALADAGVVTKSTAIDSTYIKAQRAAFGGKGGGQIQAIGRSRGGWTTKIHALTDVIGRPYALMLTAGNVSDVKAAPALLERAGRMRYLLADKGYDADRLRRSLRDAGAVPVIPGRRNRKRTIRYDKDRYRGRHLIENAFCRLKDFRRVATRYDKLAANFLSGVAIATALAFWL</sequence>
<feature type="transmembrane region" description="Helical" evidence="1">
    <location>
        <begin position="232"/>
        <end position="249"/>
    </location>
</feature>
<comment type="caution">
    <text evidence="5">The sequence shown here is derived from an EMBL/GenBank/DDBJ whole genome shotgun (WGS) entry which is preliminary data.</text>
</comment>
<evidence type="ECO:0000256" key="1">
    <source>
        <dbReference type="SAM" id="Phobius"/>
    </source>
</evidence>
<reference evidence="5 6" key="1">
    <citation type="submission" date="2024-05" db="EMBL/GenBank/DDBJ databases">
        <title>Sphingomonas sp. HF-S3 16S ribosomal RNA gene Genome sequencing and assembly.</title>
        <authorList>
            <person name="Lee H."/>
        </authorList>
    </citation>
    <scope>NUCLEOTIDE SEQUENCE [LARGE SCALE GENOMIC DNA]</scope>
    <source>
        <strain evidence="5 6">HF-S3</strain>
    </source>
</reference>
<dbReference type="InterPro" id="IPR025161">
    <property type="entry name" value="IS402-like_dom"/>
</dbReference>
<dbReference type="EMBL" id="JBDIZK010000006">
    <property type="protein sequence ID" value="MEN3747684.1"/>
    <property type="molecule type" value="Genomic_DNA"/>
</dbReference>
<keyword evidence="1" id="KW-0812">Transmembrane</keyword>
<proteinExistence type="predicted"/>
<evidence type="ECO:0000313" key="5">
    <source>
        <dbReference type="EMBL" id="MEN3749878.1"/>
    </source>
</evidence>
<evidence type="ECO:0000259" key="2">
    <source>
        <dbReference type="Pfam" id="PF01609"/>
    </source>
</evidence>
<dbReference type="Pfam" id="PF01609">
    <property type="entry name" value="DDE_Tnp_1"/>
    <property type="match status" value="1"/>
</dbReference>
<dbReference type="NCBIfam" id="NF033580">
    <property type="entry name" value="transpos_IS5_3"/>
    <property type="match status" value="1"/>
</dbReference>
<evidence type="ECO:0000313" key="6">
    <source>
        <dbReference type="Proteomes" id="UP001427805"/>
    </source>
</evidence>
<dbReference type="PANTHER" id="PTHR30007">
    <property type="entry name" value="PHP DOMAIN PROTEIN"/>
    <property type="match status" value="1"/>
</dbReference>